<dbReference type="PROSITE" id="PS00463">
    <property type="entry name" value="ZN2_CY6_FUNGAL_1"/>
    <property type="match status" value="1"/>
</dbReference>
<dbReference type="InterPro" id="IPR021858">
    <property type="entry name" value="Fun_TF"/>
</dbReference>
<evidence type="ECO:0000313" key="5">
    <source>
        <dbReference type="Proteomes" id="UP000754883"/>
    </source>
</evidence>
<evidence type="ECO:0000259" key="3">
    <source>
        <dbReference type="PROSITE" id="PS50048"/>
    </source>
</evidence>
<evidence type="ECO:0000256" key="1">
    <source>
        <dbReference type="ARBA" id="ARBA00023242"/>
    </source>
</evidence>
<organism evidence="4 5">
    <name type="scientific">Clonostachys byssicola</name>
    <dbReference type="NCBI Taxonomy" id="160290"/>
    <lineage>
        <taxon>Eukaryota</taxon>
        <taxon>Fungi</taxon>
        <taxon>Dikarya</taxon>
        <taxon>Ascomycota</taxon>
        <taxon>Pezizomycotina</taxon>
        <taxon>Sordariomycetes</taxon>
        <taxon>Hypocreomycetidae</taxon>
        <taxon>Hypocreales</taxon>
        <taxon>Bionectriaceae</taxon>
        <taxon>Clonostachys</taxon>
    </lineage>
</organism>
<dbReference type="PANTHER" id="PTHR47784">
    <property type="entry name" value="STEROL UPTAKE CONTROL PROTEIN 2"/>
    <property type="match status" value="1"/>
</dbReference>
<accession>A0A9N9UBG2</accession>
<dbReference type="Pfam" id="PF11951">
    <property type="entry name" value="Fungal_trans_2"/>
    <property type="match status" value="1"/>
</dbReference>
<feature type="domain" description="Zn(2)-C6 fungal-type" evidence="3">
    <location>
        <begin position="60"/>
        <end position="90"/>
    </location>
</feature>
<comment type="caution">
    <text evidence="4">The sequence shown here is derived from an EMBL/GenBank/DDBJ whole genome shotgun (WGS) entry which is preliminary data.</text>
</comment>
<dbReference type="Proteomes" id="UP000754883">
    <property type="component" value="Unassembled WGS sequence"/>
</dbReference>
<evidence type="ECO:0000313" key="4">
    <source>
        <dbReference type="EMBL" id="CAG9984001.1"/>
    </source>
</evidence>
<dbReference type="OrthoDB" id="5419315at2759"/>
<dbReference type="PROSITE" id="PS50048">
    <property type="entry name" value="ZN2_CY6_FUNGAL_2"/>
    <property type="match status" value="1"/>
</dbReference>
<sequence length="468" mass="52042">MSTSPPNMYDSGGKLPILLPANEKPSVSVSDVGVVGPQTLVASLQKPYHSKRTHSKSRKGCLSCKARKVKCDEAQPTCRRCFVREAECIYPPTTTSSIARPSRTCGQSPERRSSSLSPGSSSPASSDSLLSPFLCAGTGRDSADLRLLWFYTTSSYNLPIGPKSGERADRLDNVLKIRLPQLAFENPFLMDCVLATAALQLRLLDQDVSTSRALHYRARGIEGYRRAILEPNEQTYPALALCSILIANISTDMFRDREVHEICIVDWMMIWRGINTLIGVVTSDKLRQLGVVEPFMRPDIDLLRSGTYVPDYLTQMVFSIGPDDPEYADANTYYDALQYLGSLFAELSRGIGSLLVLRTLTWLTVIPQSFVELCRTFQPRALVILAHYLVFLKLLGGRWWAAQGIGQRELTSILLNLGGTWHEQLLLPRQALSVNSELGLARLLLDDPEWELPEKTPNQTTDCKLSCP</sequence>
<reference evidence="4" key="1">
    <citation type="submission" date="2021-10" db="EMBL/GenBank/DDBJ databases">
        <authorList>
            <person name="Piombo E."/>
        </authorList>
    </citation>
    <scope>NUCLEOTIDE SEQUENCE</scope>
</reference>
<dbReference type="InterPro" id="IPR053157">
    <property type="entry name" value="Sterol_Uptake_Regulator"/>
</dbReference>
<protein>
    <recommendedName>
        <fullName evidence="3">Zn(2)-C6 fungal-type domain-containing protein</fullName>
    </recommendedName>
</protein>
<dbReference type="InterPro" id="IPR036864">
    <property type="entry name" value="Zn2-C6_fun-type_DNA-bd_sf"/>
</dbReference>
<name>A0A9N9UBG2_9HYPO</name>
<dbReference type="SUPFAM" id="SSF57701">
    <property type="entry name" value="Zn2/Cys6 DNA-binding domain"/>
    <property type="match status" value="1"/>
</dbReference>
<dbReference type="GO" id="GO:0001228">
    <property type="term" value="F:DNA-binding transcription activator activity, RNA polymerase II-specific"/>
    <property type="evidence" value="ECO:0007669"/>
    <property type="project" value="TreeGrafter"/>
</dbReference>
<dbReference type="CDD" id="cd00067">
    <property type="entry name" value="GAL4"/>
    <property type="match status" value="1"/>
</dbReference>
<feature type="region of interest" description="Disordered" evidence="2">
    <location>
        <begin position="97"/>
        <end position="127"/>
    </location>
</feature>
<proteinExistence type="predicted"/>
<keyword evidence="5" id="KW-1185">Reference proteome</keyword>
<dbReference type="PANTHER" id="PTHR47784:SF7">
    <property type="entry name" value="ZN(II)2CYS6 TRANSCRIPTION FACTOR (EUROFUNG)"/>
    <property type="match status" value="1"/>
</dbReference>
<feature type="compositionally biased region" description="Low complexity" evidence="2">
    <location>
        <begin position="114"/>
        <end position="127"/>
    </location>
</feature>
<dbReference type="GO" id="GO:0008270">
    <property type="term" value="F:zinc ion binding"/>
    <property type="evidence" value="ECO:0007669"/>
    <property type="project" value="InterPro"/>
</dbReference>
<dbReference type="Pfam" id="PF00172">
    <property type="entry name" value="Zn_clus"/>
    <property type="match status" value="1"/>
</dbReference>
<dbReference type="AlphaFoldDB" id="A0A9N9UBG2"/>
<gene>
    <name evidence="4" type="ORF">CBYS24578_00008506</name>
</gene>
<evidence type="ECO:0000256" key="2">
    <source>
        <dbReference type="SAM" id="MobiDB-lite"/>
    </source>
</evidence>
<dbReference type="Gene3D" id="4.10.240.10">
    <property type="entry name" value="Zn(2)-C6 fungal-type DNA-binding domain"/>
    <property type="match status" value="1"/>
</dbReference>
<feature type="compositionally biased region" description="Polar residues" evidence="2">
    <location>
        <begin position="97"/>
        <end position="107"/>
    </location>
</feature>
<dbReference type="EMBL" id="CABFNO020001379">
    <property type="protein sequence ID" value="CAG9984001.1"/>
    <property type="molecule type" value="Genomic_DNA"/>
</dbReference>
<dbReference type="SMART" id="SM00066">
    <property type="entry name" value="GAL4"/>
    <property type="match status" value="1"/>
</dbReference>
<dbReference type="InterPro" id="IPR001138">
    <property type="entry name" value="Zn2Cys6_DnaBD"/>
</dbReference>
<keyword evidence="1" id="KW-0539">Nucleus</keyword>